<dbReference type="AlphaFoldDB" id="A0A7X0HR74"/>
<gene>
    <name evidence="1" type="ORF">HNR53_000639</name>
</gene>
<organism evidence="1 2">
    <name type="scientific">Bacillus benzoevorans</name>
    <dbReference type="NCBI Taxonomy" id="1456"/>
    <lineage>
        <taxon>Bacteria</taxon>
        <taxon>Bacillati</taxon>
        <taxon>Bacillota</taxon>
        <taxon>Bacilli</taxon>
        <taxon>Bacillales</taxon>
        <taxon>Bacillaceae</taxon>
        <taxon>Bacillus</taxon>
    </lineage>
</organism>
<comment type="caution">
    <text evidence="1">The sequence shown here is derived from an EMBL/GenBank/DDBJ whole genome shotgun (WGS) entry which is preliminary data.</text>
</comment>
<proteinExistence type="predicted"/>
<protein>
    <submittedName>
        <fullName evidence="1">Uncharacterized protein</fullName>
    </submittedName>
</protein>
<evidence type="ECO:0000313" key="2">
    <source>
        <dbReference type="Proteomes" id="UP000531594"/>
    </source>
</evidence>
<reference evidence="1 2" key="1">
    <citation type="submission" date="2020-08" db="EMBL/GenBank/DDBJ databases">
        <title>Genomic Encyclopedia of Type Strains, Phase IV (KMG-IV): sequencing the most valuable type-strain genomes for metagenomic binning, comparative biology and taxonomic classification.</title>
        <authorList>
            <person name="Goeker M."/>
        </authorList>
    </citation>
    <scope>NUCLEOTIDE SEQUENCE [LARGE SCALE GENOMIC DNA]</scope>
    <source>
        <strain evidence="1 2">DSM 5391</strain>
    </source>
</reference>
<evidence type="ECO:0000313" key="1">
    <source>
        <dbReference type="EMBL" id="MBB6444051.1"/>
    </source>
</evidence>
<keyword evidence="2" id="KW-1185">Reference proteome</keyword>
<name>A0A7X0HR74_9BACI</name>
<accession>A0A7X0HR74</accession>
<dbReference type="EMBL" id="JACHGK010000001">
    <property type="protein sequence ID" value="MBB6444051.1"/>
    <property type="molecule type" value="Genomic_DNA"/>
</dbReference>
<dbReference type="RefSeq" id="WP_184522680.1">
    <property type="nucleotide sequence ID" value="NZ_JACHGK010000001.1"/>
</dbReference>
<dbReference type="Proteomes" id="UP000531594">
    <property type="component" value="Unassembled WGS sequence"/>
</dbReference>
<sequence>MEVNKISLPVVYKIETVRSKGVSNQELLAKLESGDVSSWSDYNSNFDFSELVELYQKDPEQFKSMIEIGYAVKFVTLPGIKNILKLKFGLLEEQDYESTETGITGLQVNDEQYAAIKQMLSKNWKIEELAGTGVQKVLKIEL</sequence>